<evidence type="ECO:0000256" key="1">
    <source>
        <dbReference type="SAM" id="Phobius"/>
    </source>
</evidence>
<evidence type="ECO:0000313" key="3">
    <source>
        <dbReference type="Proteomes" id="UP000477750"/>
    </source>
</evidence>
<feature type="transmembrane region" description="Helical" evidence="1">
    <location>
        <begin position="41"/>
        <end position="68"/>
    </location>
</feature>
<dbReference type="Proteomes" id="UP000477750">
    <property type="component" value="Unassembled WGS sequence"/>
</dbReference>
<feature type="transmembrane region" description="Helical" evidence="1">
    <location>
        <begin position="12"/>
        <end position="35"/>
    </location>
</feature>
<dbReference type="EMBL" id="WIAO01000001">
    <property type="protein sequence ID" value="MQM24239.1"/>
    <property type="molecule type" value="Genomic_DNA"/>
</dbReference>
<evidence type="ECO:0000313" key="2">
    <source>
        <dbReference type="EMBL" id="MQM24239.1"/>
    </source>
</evidence>
<dbReference type="AlphaFoldDB" id="A0A6L5G380"/>
<proteinExistence type="predicted"/>
<accession>A0A6L5G380</accession>
<sequence length="139" mass="15427">MNESPLLKLRFSVWLMPVCGALFALVALVMMLIVPDLTFEGLALLGFVGALSLAGVLLGALMLPFTWMRLMEDRVMYRGRNGWEAPVRLEAGDRWVIAGNAVCAQRADGTLTKTPIAKWNTAKRDWRRLQSLLPAVGDR</sequence>
<keyword evidence="1" id="KW-0472">Membrane</keyword>
<reference evidence="2 3" key="1">
    <citation type="submission" date="2019-10" db="EMBL/GenBank/DDBJ databases">
        <title>Glycomyces albidus sp. nov., a novel actinomycete isolated from rhizosphere soil of wheat (Triticum aestivum L.).</title>
        <authorList>
            <person name="Qian L."/>
        </authorList>
    </citation>
    <scope>NUCLEOTIDE SEQUENCE [LARGE SCALE GENOMIC DNA]</scope>
    <source>
        <strain evidence="2 3">NEAU-7082</strain>
    </source>
</reference>
<gene>
    <name evidence="2" type="ORF">GFD30_01400</name>
</gene>
<keyword evidence="1" id="KW-1133">Transmembrane helix</keyword>
<dbReference type="RefSeq" id="WP_153023417.1">
    <property type="nucleotide sequence ID" value="NZ_WIAO01000001.1"/>
</dbReference>
<keyword evidence="1" id="KW-0812">Transmembrane</keyword>
<organism evidence="2 3">
    <name type="scientific">Glycomyces albidus</name>
    <dbReference type="NCBI Taxonomy" id="2656774"/>
    <lineage>
        <taxon>Bacteria</taxon>
        <taxon>Bacillati</taxon>
        <taxon>Actinomycetota</taxon>
        <taxon>Actinomycetes</taxon>
        <taxon>Glycomycetales</taxon>
        <taxon>Glycomycetaceae</taxon>
        <taxon>Glycomyces</taxon>
    </lineage>
</organism>
<keyword evidence="3" id="KW-1185">Reference proteome</keyword>
<comment type="caution">
    <text evidence="2">The sequence shown here is derived from an EMBL/GenBank/DDBJ whole genome shotgun (WGS) entry which is preliminary data.</text>
</comment>
<protein>
    <submittedName>
        <fullName evidence="2">Uncharacterized protein</fullName>
    </submittedName>
</protein>
<name>A0A6L5G380_9ACTN</name>